<evidence type="ECO:0000313" key="2">
    <source>
        <dbReference type="Proteomes" id="UP000279284"/>
    </source>
</evidence>
<evidence type="ECO:0000313" key="1">
    <source>
        <dbReference type="EMBL" id="VEF02428.1"/>
    </source>
</evidence>
<reference evidence="1 2" key="1">
    <citation type="submission" date="2018-12" db="EMBL/GenBank/DDBJ databases">
        <authorList>
            <consortium name="Pathogen Informatics"/>
        </authorList>
    </citation>
    <scope>NUCLEOTIDE SEQUENCE [LARGE SCALE GENOMIC DNA]</scope>
    <source>
        <strain evidence="1 2">NCTC10296</strain>
    </source>
</reference>
<keyword evidence="2" id="KW-1185">Reference proteome</keyword>
<dbReference type="Proteomes" id="UP000279284">
    <property type="component" value="Chromosome"/>
</dbReference>
<dbReference type="STRING" id="493.BWD07_02565"/>
<accession>A0A448D9R0</accession>
<protein>
    <submittedName>
        <fullName evidence="1">Uncharacterized protein</fullName>
    </submittedName>
</protein>
<name>A0A448D9R0_9NEIS</name>
<dbReference type="AlphaFoldDB" id="A0A448D9R0"/>
<sequence>MGQTLSLRGPIMEKHRKCTICGEPVVLVPSAAERARQSGLPAAYYLNLFTSHSDCFIAKRESETNDLIRRSGNRSRPMPI</sequence>
<proteinExistence type="predicted"/>
<dbReference type="KEGG" id="nci:NCTC10296_01788"/>
<organism evidence="1 2">
    <name type="scientific">Neisseria canis</name>
    <dbReference type="NCBI Taxonomy" id="493"/>
    <lineage>
        <taxon>Bacteria</taxon>
        <taxon>Pseudomonadati</taxon>
        <taxon>Pseudomonadota</taxon>
        <taxon>Betaproteobacteria</taxon>
        <taxon>Neisseriales</taxon>
        <taxon>Neisseriaceae</taxon>
        <taxon>Neisseria</taxon>
    </lineage>
</organism>
<dbReference type="EMBL" id="LR134313">
    <property type="protein sequence ID" value="VEF02428.1"/>
    <property type="molecule type" value="Genomic_DNA"/>
</dbReference>
<gene>
    <name evidence="1" type="ORF">NCTC10296_01788</name>
</gene>